<accession>A0A5E4G8Q3</accession>
<organism evidence="1 2">
    <name type="scientific">Prunus dulcis</name>
    <name type="common">Almond</name>
    <name type="synonym">Amygdalus dulcis</name>
    <dbReference type="NCBI Taxonomy" id="3755"/>
    <lineage>
        <taxon>Eukaryota</taxon>
        <taxon>Viridiplantae</taxon>
        <taxon>Streptophyta</taxon>
        <taxon>Embryophyta</taxon>
        <taxon>Tracheophyta</taxon>
        <taxon>Spermatophyta</taxon>
        <taxon>Magnoliopsida</taxon>
        <taxon>eudicotyledons</taxon>
        <taxon>Gunneridae</taxon>
        <taxon>Pentapetalae</taxon>
        <taxon>rosids</taxon>
        <taxon>fabids</taxon>
        <taxon>Rosales</taxon>
        <taxon>Rosaceae</taxon>
        <taxon>Amygdaloideae</taxon>
        <taxon>Amygdaleae</taxon>
        <taxon>Prunus</taxon>
    </lineage>
</organism>
<proteinExistence type="predicted"/>
<evidence type="ECO:0000313" key="1">
    <source>
        <dbReference type="EMBL" id="VVA36167.1"/>
    </source>
</evidence>
<reference evidence="2" key="1">
    <citation type="journal article" date="2020" name="Plant J.">
        <title>Transposons played a major role in the diversification between the closely related almond and peach genomes: results from the almond genome sequence.</title>
        <authorList>
            <person name="Alioto T."/>
            <person name="Alexiou K.G."/>
            <person name="Bardil A."/>
            <person name="Barteri F."/>
            <person name="Castanera R."/>
            <person name="Cruz F."/>
            <person name="Dhingra A."/>
            <person name="Duval H."/>
            <person name="Fernandez I Marti A."/>
            <person name="Frias L."/>
            <person name="Galan B."/>
            <person name="Garcia J.L."/>
            <person name="Howad W."/>
            <person name="Gomez-Garrido J."/>
            <person name="Gut M."/>
            <person name="Julca I."/>
            <person name="Morata J."/>
            <person name="Puigdomenech P."/>
            <person name="Ribeca P."/>
            <person name="Rubio Cabetas M.J."/>
            <person name="Vlasova A."/>
            <person name="Wirthensohn M."/>
            <person name="Garcia-Mas J."/>
            <person name="Gabaldon T."/>
            <person name="Casacuberta J.M."/>
            <person name="Arus P."/>
        </authorList>
    </citation>
    <scope>NUCLEOTIDE SEQUENCE [LARGE SCALE GENOMIC DNA]</scope>
    <source>
        <strain evidence="2">cv. Texas</strain>
    </source>
</reference>
<dbReference type="Gramene" id="VVA36167">
    <property type="protein sequence ID" value="VVA36167"/>
    <property type="gene ID" value="Prudul26B026372"/>
</dbReference>
<dbReference type="AlphaFoldDB" id="A0A5E4G8Q3"/>
<dbReference type="Proteomes" id="UP000327085">
    <property type="component" value="Chromosome 7"/>
</dbReference>
<dbReference type="InParanoid" id="A0A5E4G8Q3"/>
<evidence type="ECO:0000313" key="2">
    <source>
        <dbReference type="Proteomes" id="UP000327085"/>
    </source>
</evidence>
<sequence length="134" mass="15114">MATKPPLTTIGYKGWHSKATHIWDGGGVDPNAVVMQAKAWLAEYQQIRDDFVSNIPRLAPKTWVVPRDGFVKINALVLGKLRIVMEAWEWWYGMSREPSLQLVCGQLGRLGAVADPRIFQRRGNIRLKITSNVS</sequence>
<gene>
    <name evidence="1" type="ORF">ALMOND_2B026372</name>
</gene>
<protein>
    <submittedName>
        <fullName evidence="1">Uncharacterized protein</fullName>
    </submittedName>
</protein>
<dbReference type="EMBL" id="CABIKO010000434">
    <property type="protein sequence ID" value="VVA36167.1"/>
    <property type="molecule type" value="Genomic_DNA"/>
</dbReference>
<name>A0A5E4G8Q3_PRUDU</name>